<dbReference type="AlphaFoldDB" id="A0A4Q1ARS0"/>
<dbReference type="GO" id="GO:0043565">
    <property type="term" value="F:sequence-specific DNA binding"/>
    <property type="evidence" value="ECO:0007669"/>
    <property type="project" value="TreeGrafter"/>
</dbReference>
<dbReference type="GO" id="GO:0006298">
    <property type="term" value="P:mismatch repair"/>
    <property type="evidence" value="ECO:0007669"/>
    <property type="project" value="TreeGrafter"/>
</dbReference>
<dbReference type="PANTHER" id="PTHR30481:SF2">
    <property type="entry name" value="SITE-SPECIFIC DNA-METHYLTRANSFERASE (ADENINE-SPECIFIC)"/>
    <property type="match status" value="1"/>
</dbReference>
<dbReference type="SUPFAM" id="SSF53335">
    <property type="entry name" value="S-adenosyl-L-methionine-dependent methyltransferases"/>
    <property type="match status" value="1"/>
</dbReference>
<dbReference type="GO" id="GO:0032259">
    <property type="term" value="P:methylation"/>
    <property type="evidence" value="ECO:0007669"/>
    <property type="project" value="UniProtKB-KW"/>
</dbReference>
<dbReference type="Gene3D" id="3.40.50.150">
    <property type="entry name" value="Vaccinia Virus protein VP39"/>
    <property type="match status" value="1"/>
</dbReference>
<dbReference type="InterPro" id="IPR029060">
    <property type="entry name" value="PIN-like_dom_sf"/>
</dbReference>
<reference evidence="4 5" key="1">
    <citation type="submission" date="2017-10" db="EMBL/GenBank/DDBJ databases">
        <title>Genomics of the genus Arcobacter.</title>
        <authorList>
            <person name="Perez-Cataluna A."/>
            <person name="Figueras M.J."/>
        </authorList>
    </citation>
    <scope>NUCLEOTIDE SEQUENCE [LARGE SCALE GENOMIC DNA]</scope>
    <source>
        <strain evidence="4 5">CECT 8441</strain>
    </source>
</reference>
<dbReference type="GO" id="GO:0009007">
    <property type="term" value="F:site-specific DNA-methyltransferase (adenine-specific) activity"/>
    <property type="evidence" value="ECO:0007669"/>
    <property type="project" value="UniProtKB-EC"/>
</dbReference>
<dbReference type="RefSeq" id="WP_129086087.1">
    <property type="nucleotide sequence ID" value="NZ_PDKK01000001.1"/>
</dbReference>
<proteinExistence type="predicted"/>
<comment type="caution">
    <text evidence="4">The sequence shown here is derived from an EMBL/GenBank/DDBJ whole genome shotgun (WGS) entry which is preliminary data.</text>
</comment>
<dbReference type="SUPFAM" id="SSF88723">
    <property type="entry name" value="PIN domain-like"/>
    <property type="match status" value="1"/>
</dbReference>
<dbReference type="PANTHER" id="PTHR30481">
    <property type="entry name" value="DNA ADENINE METHYLASE"/>
    <property type="match status" value="1"/>
</dbReference>
<gene>
    <name evidence="4" type="ORF">CRV07_01635</name>
</gene>
<evidence type="ECO:0000313" key="4">
    <source>
        <dbReference type="EMBL" id="RXK08527.1"/>
    </source>
</evidence>
<name>A0A4Q1ARS0_9BACT</name>
<dbReference type="GO" id="GO:1904047">
    <property type="term" value="F:S-adenosyl-L-methionine binding"/>
    <property type="evidence" value="ECO:0007669"/>
    <property type="project" value="TreeGrafter"/>
</dbReference>
<evidence type="ECO:0000313" key="5">
    <source>
        <dbReference type="Proteomes" id="UP000289758"/>
    </source>
</evidence>
<evidence type="ECO:0000256" key="2">
    <source>
        <dbReference type="ARBA" id="ARBA00022679"/>
    </source>
</evidence>
<keyword evidence="1" id="KW-0489">Methyltransferase</keyword>
<dbReference type="GO" id="GO:0009307">
    <property type="term" value="P:DNA restriction-modification system"/>
    <property type="evidence" value="ECO:0007669"/>
    <property type="project" value="InterPro"/>
</dbReference>
<dbReference type="InterPro" id="IPR012327">
    <property type="entry name" value="MeTrfase_D12"/>
</dbReference>
<accession>A0A4Q1ARS0</accession>
<evidence type="ECO:0000256" key="3">
    <source>
        <dbReference type="ARBA" id="ARBA00022691"/>
    </source>
</evidence>
<sequence length="322" mass="37840">MKNIICDSNVWYDILSGNSNILNTLKATGGKLCVTPINILEIASKVDSNNFNYRQNVAKAIMDYADRYLMSNEVYLARYWGFKVNDEVHWKEAVLTLLRAPSYNDLVNGYIDPIDNVKRKQDLKLLESWREYHYKDFNTGIINAIQSIHPKYMERKADGNLKKHKKSKNLFEVKEEDIGASILACYERAKVVAKDNRIKELSKYKDKVLFIEEGNYLEVLKNKMEDITEETFIYFDPPYVNKAKNLYNFCFMENDHIILRDYIKKLKSNWLLSYDYDTSIENLYKDSKIFQKGCFEVTYTISESKRNKIKEFLASNINLSDL</sequence>
<dbReference type="OrthoDB" id="9805629at2"/>
<keyword evidence="3" id="KW-0949">S-adenosyl-L-methionine</keyword>
<keyword evidence="2" id="KW-0808">Transferase</keyword>
<organism evidence="4 5">
    <name type="scientific">Halarcobacter ebronensis</name>
    <dbReference type="NCBI Taxonomy" id="1462615"/>
    <lineage>
        <taxon>Bacteria</taxon>
        <taxon>Pseudomonadati</taxon>
        <taxon>Campylobacterota</taxon>
        <taxon>Epsilonproteobacteria</taxon>
        <taxon>Campylobacterales</taxon>
        <taxon>Arcobacteraceae</taxon>
        <taxon>Halarcobacter</taxon>
    </lineage>
</organism>
<evidence type="ECO:0008006" key="6">
    <source>
        <dbReference type="Google" id="ProtNLM"/>
    </source>
</evidence>
<dbReference type="Proteomes" id="UP000289758">
    <property type="component" value="Unassembled WGS sequence"/>
</dbReference>
<evidence type="ECO:0000256" key="1">
    <source>
        <dbReference type="ARBA" id="ARBA00022603"/>
    </source>
</evidence>
<dbReference type="InterPro" id="IPR029063">
    <property type="entry name" value="SAM-dependent_MTases_sf"/>
</dbReference>
<dbReference type="EMBL" id="PDKK01000001">
    <property type="protein sequence ID" value="RXK08527.1"/>
    <property type="molecule type" value="Genomic_DNA"/>
</dbReference>
<keyword evidence="5" id="KW-1185">Reference proteome</keyword>
<protein>
    <recommendedName>
        <fullName evidence="6">DNA methyltransferase</fullName>
    </recommendedName>
</protein>